<dbReference type="Proteomes" id="UP000235392">
    <property type="component" value="Unassembled WGS sequence"/>
</dbReference>
<dbReference type="EMBL" id="PGCI01001104">
    <property type="protein sequence ID" value="PLW07803.1"/>
    <property type="molecule type" value="Genomic_DNA"/>
</dbReference>
<evidence type="ECO:0000313" key="4">
    <source>
        <dbReference type="Proteomes" id="UP000235392"/>
    </source>
</evidence>
<dbReference type="AlphaFoldDB" id="A0A2N5U3D6"/>
<evidence type="ECO:0000313" key="2">
    <source>
        <dbReference type="EMBL" id="PLW07803.1"/>
    </source>
</evidence>
<accession>A0A2N5U3D6</accession>
<feature type="region of interest" description="Disordered" evidence="1">
    <location>
        <begin position="1"/>
        <end position="28"/>
    </location>
</feature>
<evidence type="ECO:0000256" key="1">
    <source>
        <dbReference type="SAM" id="MobiDB-lite"/>
    </source>
</evidence>
<organism evidence="3 4">
    <name type="scientific">Puccinia coronata f. sp. avenae</name>
    <dbReference type="NCBI Taxonomy" id="200324"/>
    <lineage>
        <taxon>Eukaryota</taxon>
        <taxon>Fungi</taxon>
        <taxon>Dikarya</taxon>
        <taxon>Basidiomycota</taxon>
        <taxon>Pucciniomycotina</taxon>
        <taxon>Pucciniomycetes</taxon>
        <taxon>Pucciniales</taxon>
        <taxon>Pucciniaceae</taxon>
        <taxon>Puccinia</taxon>
    </lineage>
</organism>
<protein>
    <submittedName>
        <fullName evidence="3">Uncharacterized protein</fullName>
    </submittedName>
</protein>
<proteinExistence type="predicted"/>
<sequence length="160" mass="17469">MSPAPEGFSPRPVDAKHTFGQVNHPPEGNVNDLISDLNIENKPIEETVQLHTKKIASANIILGKDEEDGDVFCDCVSDPIAPVMPSSPTVKIPQLSAETSLEFVTPPEVLSEESQRPAREIIGDISSSNIINHPRRPRAMLVSVNADIPTFYHQAIRGLE</sequence>
<reference evidence="3 4" key="1">
    <citation type="submission" date="2017-11" db="EMBL/GenBank/DDBJ databases">
        <title>De novo assembly and phasing of dikaryotic genomes from two isolates of Puccinia coronata f. sp. avenae, the causal agent of oat crown rust.</title>
        <authorList>
            <person name="Miller M.E."/>
            <person name="Zhang Y."/>
            <person name="Omidvar V."/>
            <person name="Sperschneider J."/>
            <person name="Schwessinger B."/>
            <person name="Raley C."/>
            <person name="Palmer J.M."/>
            <person name="Garnica D."/>
            <person name="Upadhyaya N."/>
            <person name="Rathjen J."/>
            <person name="Taylor J.M."/>
            <person name="Park R.F."/>
            <person name="Dodds P.N."/>
            <person name="Hirsch C.D."/>
            <person name="Kianian S.F."/>
            <person name="Figueroa M."/>
        </authorList>
    </citation>
    <scope>NUCLEOTIDE SEQUENCE [LARGE SCALE GENOMIC DNA]</scope>
    <source>
        <strain evidence="3">12SD80</strain>
    </source>
</reference>
<comment type="caution">
    <text evidence="3">The sequence shown here is derived from an EMBL/GenBank/DDBJ whole genome shotgun (WGS) entry which is preliminary data.</text>
</comment>
<gene>
    <name evidence="3" type="ORF">PCASD_17829</name>
    <name evidence="2" type="ORF">PCASD_24373</name>
</gene>
<evidence type="ECO:0000313" key="3">
    <source>
        <dbReference type="EMBL" id="PLW32255.1"/>
    </source>
</evidence>
<name>A0A2N5U3D6_9BASI</name>
<dbReference type="EMBL" id="PGCI01000247">
    <property type="protein sequence ID" value="PLW32255.1"/>
    <property type="molecule type" value="Genomic_DNA"/>
</dbReference>